<dbReference type="RefSeq" id="WP_074814342.1">
    <property type="nucleotide sequence ID" value="NZ_FNTI01000001.1"/>
</dbReference>
<keyword evidence="1" id="KW-0812">Transmembrane</keyword>
<organism evidence="3 4">
    <name type="scientific">Bradyrhizobium lablabi</name>
    <dbReference type="NCBI Taxonomy" id="722472"/>
    <lineage>
        <taxon>Bacteria</taxon>
        <taxon>Pseudomonadati</taxon>
        <taxon>Pseudomonadota</taxon>
        <taxon>Alphaproteobacteria</taxon>
        <taxon>Hyphomicrobiales</taxon>
        <taxon>Nitrobacteraceae</taxon>
        <taxon>Bradyrhizobium</taxon>
    </lineage>
</organism>
<proteinExistence type="predicted"/>
<feature type="transmembrane region" description="Helical" evidence="1">
    <location>
        <begin position="25"/>
        <end position="46"/>
    </location>
</feature>
<accession>A0A1M7K799</accession>
<dbReference type="InterPro" id="IPR028087">
    <property type="entry name" value="Tad_N"/>
</dbReference>
<keyword evidence="1" id="KW-0472">Membrane</keyword>
<dbReference type="Proteomes" id="UP000183208">
    <property type="component" value="Unassembled WGS sequence"/>
</dbReference>
<gene>
    <name evidence="3" type="ORF">SAMN05444171_0160</name>
</gene>
<name>A0A1M7K799_9BRAD</name>
<feature type="domain" description="Putative Flp pilus-assembly TadG-like N-terminal" evidence="2">
    <location>
        <begin position="23"/>
        <end position="65"/>
    </location>
</feature>
<dbReference type="EMBL" id="FNTI01000001">
    <property type="protein sequence ID" value="SEB89107.1"/>
    <property type="molecule type" value="Genomic_DNA"/>
</dbReference>
<evidence type="ECO:0000313" key="3">
    <source>
        <dbReference type="EMBL" id="SEB89107.1"/>
    </source>
</evidence>
<dbReference type="AlphaFoldDB" id="A0A1M7K799"/>
<dbReference type="InterPro" id="IPR036465">
    <property type="entry name" value="vWFA_dom_sf"/>
</dbReference>
<dbReference type="OrthoDB" id="7522752at2"/>
<dbReference type="Gene3D" id="3.40.50.410">
    <property type="entry name" value="von Willebrand factor, type A domain"/>
    <property type="match status" value="1"/>
</dbReference>
<evidence type="ECO:0000313" key="4">
    <source>
        <dbReference type="Proteomes" id="UP000183208"/>
    </source>
</evidence>
<dbReference type="SUPFAM" id="SSF53300">
    <property type="entry name" value="vWA-like"/>
    <property type="match status" value="1"/>
</dbReference>
<evidence type="ECO:0000256" key="1">
    <source>
        <dbReference type="SAM" id="Phobius"/>
    </source>
</evidence>
<keyword evidence="1" id="KW-1133">Transmembrane helix</keyword>
<sequence>MLDTTIFSRVRAAACRFAGANQGNIAVLFAIAAVPIISFVGAAIDYTRANAARSAMQAALDSTALMLGKDLTDGTITTSQISAKATAYFNALYTNADAKSSATVTATYTAAAGNGSTILLSGSGTVTTDFMKVAGFPNLNFNTNSTAAWGNVRMRVAMALDNTGSMSQNGKIAALRTSAASLVDQLSALAKNPGDVYISVVPFAKEVNVGSSYHTQSWIDWSLWDSNSLTNGWGTCSQASKTTRSSCQSAGKVWTPDRTKWTGCVTDRTPPYNTQNTAPTAGNAPTLFPADEYYENSQYYCKPGNNPPLQQLMPLSYDWTAIKATINAMQPTGGTNQPIGISWAWQSLQQTLPLSAPAEDPNYTYKKALIVLSDGLNTEDRWPAHGDGSTQFGGAIDTIQGTLCKAIRDSGVVIYSIQLNTGTPGDPTSTALQNCASSPDKFYLVKSASQTLSVFNSIGTSLAKLRVAK</sequence>
<reference evidence="3 4" key="1">
    <citation type="submission" date="2016-10" db="EMBL/GenBank/DDBJ databases">
        <authorList>
            <person name="de Groot N.N."/>
        </authorList>
    </citation>
    <scope>NUCLEOTIDE SEQUENCE [LARGE SCALE GENOMIC DNA]</scope>
    <source>
        <strain evidence="3 4">GAS522</strain>
    </source>
</reference>
<dbReference type="Pfam" id="PF13400">
    <property type="entry name" value="Tad"/>
    <property type="match status" value="1"/>
</dbReference>
<evidence type="ECO:0000259" key="2">
    <source>
        <dbReference type="Pfam" id="PF13400"/>
    </source>
</evidence>
<protein>
    <submittedName>
        <fullName evidence="3">Flp pilus assembly protein TadG</fullName>
    </submittedName>
</protein>